<evidence type="ECO:0000313" key="2">
    <source>
        <dbReference type="EMBL" id="KIP04089.1"/>
    </source>
</evidence>
<organism evidence="2 3">
    <name type="scientific">Phlebiopsis gigantea (strain 11061_1 CR5-6)</name>
    <name type="common">White-rot fungus</name>
    <name type="synonym">Peniophora gigantea</name>
    <dbReference type="NCBI Taxonomy" id="745531"/>
    <lineage>
        <taxon>Eukaryota</taxon>
        <taxon>Fungi</taxon>
        <taxon>Dikarya</taxon>
        <taxon>Basidiomycota</taxon>
        <taxon>Agaricomycotina</taxon>
        <taxon>Agaricomycetes</taxon>
        <taxon>Polyporales</taxon>
        <taxon>Phanerochaetaceae</taxon>
        <taxon>Phlebiopsis</taxon>
    </lineage>
</organism>
<dbReference type="Proteomes" id="UP000053257">
    <property type="component" value="Unassembled WGS sequence"/>
</dbReference>
<evidence type="ECO:0000313" key="3">
    <source>
        <dbReference type="Proteomes" id="UP000053257"/>
    </source>
</evidence>
<name>A0A0C3NH21_PHLG1</name>
<reference evidence="2 3" key="1">
    <citation type="journal article" date="2014" name="PLoS Genet.">
        <title>Analysis of the Phlebiopsis gigantea genome, transcriptome and secretome provides insight into its pioneer colonization strategies of wood.</title>
        <authorList>
            <person name="Hori C."/>
            <person name="Ishida T."/>
            <person name="Igarashi K."/>
            <person name="Samejima M."/>
            <person name="Suzuki H."/>
            <person name="Master E."/>
            <person name="Ferreira P."/>
            <person name="Ruiz-Duenas F.J."/>
            <person name="Held B."/>
            <person name="Canessa P."/>
            <person name="Larrondo L.F."/>
            <person name="Schmoll M."/>
            <person name="Druzhinina I.S."/>
            <person name="Kubicek C.P."/>
            <person name="Gaskell J.A."/>
            <person name="Kersten P."/>
            <person name="St John F."/>
            <person name="Glasner J."/>
            <person name="Sabat G."/>
            <person name="Splinter BonDurant S."/>
            <person name="Syed K."/>
            <person name="Yadav J."/>
            <person name="Mgbeahuruike A.C."/>
            <person name="Kovalchuk A."/>
            <person name="Asiegbu F.O."/>
            <person name="Lackner G."/>
            <person name="Hoffmeister D."/>
            <person name="Rencoret J."/>
            <person name="Gutierrez A."/>
            <person name="Sun H."/>
            <person name="Lindquist E."/>
            <person name="Barry K."/>
            <person name="Riley R."/>
            <person name="Grigoriev I.V."/>
            <person name="Henrissat B."/>
            <person name="Kues U."/>
            <person name="Berka R.M."/>
            <person name="Martinez A.T."/>
            <person name="Covert S.F."/>
            <person name="Blanchette R.A."/>
            <person name="Cullen D."/>
        </authorList>
    </citation>
    <scope>NUCLEOTIDE SEQUENCE [LARGE SCALE GENOMIC DNA]</scope>
    <source>
        <strain evidence="2 3">11061_1 CR5-6</strain>
    </source>
</reference>
<proteinExistence type="predicted"/>
<dbReference type="AlphaFoldDB" id="A0A0C3NH21"/>
<sequence length="163" mass="17250">MPRRHGMAHAGARTRMAHATRRTGADVSGWRRTHPRRGGGIAGRRGARGAASVSGRHTAREKGGLSAGIIFVGRVSGTPAVLSHAETRKHAPGHSADTGLGTQGLYLAACACTADGGAAWCTSDVHRWLTQRGRTQRRCRRSRQVKARAGVGEAPLGVFQMIE</sequence>
<evidence type="ECO:0000256" key="1">
    <source>
        <dbReference type="SAM" id="MobiDB-lite"/>
    </source>
</evidence>
<accession>A0A0C3NH21</accession>
<gene>
    <name evidence="2" type="ORF">PHLGIDRAFT_211328</name>
</gene>
<feature type="region of interest" description="Disordered" evidence="1">
    <location>
        <begin position="1"/>
        <end position="59"/>
    </location>
</feature>
<keyword evidence="3" id="KW-1185">Reference proteome</keyword>
<dbReference type="EMBL" id="KN840587">
    <property type="protein sequence ID" value="KIP04089.1"/>
    <property type="molecule type" value="Genomic_DNA"/>
</dbReference>
<dbReference type="HOGENOM" id="CLU_1627687_0_0_1"/>
<protein>
    <submittedName>
        <fullName evidence="2">Uncharacterized protein</fullName>
    </submittedName>
</protein>